<accession>A0ABT1FIX8</accession>
<keyword evidence="2" id="KW-1185">Reference proteome</keyword>
<organism evidence="1 2">
    <name type="scientific">Runella salmonicolor</name>
    <dbReference type="NCBI Taxonomy" id="2950278"/>
    <lineage>
        <taxon>Bacteria</taxon>
        <taxon>Pseudomonadati</taxon>
        <taxon>Bacteroidota</taxon>
        <taxon>Cytophagia</taxon>
        <taxon>Cytophagales</taxon>
        <taxon>Spirosomataceae</taxon>
        <taxon>Runella</taxon>
    </lineage>
</organism>
<sequence>MYLLPVNEYGTLISADGKEAWASQIVDTFVRQKMNISATDPLYAFIFFIHPELNKNTIAGFAKTEKIEMGITHLGAYYGQGVTSNSPPLYHNRRWGVEGEINNDFGYPCNLVVISMNGVDQAMLNKNFLIVDKFLNYGIRFPQDYKNSQFRMVDINTALMFYRDWIMEADYLKTDPTWFTYCAAHKTLVATVALNLPHNRKAFMEAYGDVEGSAFYDEFCKNHFEILGEVFSPELETDFEQLWKKDGLSPAQIKPFTIDEYNAYDTARRQGKLNTFTGFRPLLPTQGTGWSPQFTTDVIFDFVEAYADFIDAGAIVSCATIMAFCDQAANRLGIAKAQYLLVAMPILETIMQAHAKIFAPISPVPDFNNSPYYIQTFEGLYIGFGGKAENIPAALTNLASLNRFEGKLQDFVTFLMAQPQILPEFLAWWAMWQVRANWATIIATPAISVDEAYEWMKTNIKTMFDDSRNIVAPTATGIEFNAPPSIVHMIEIGLFDKNPNINLKTICTVMINTELEPKPKVY</sequence>
<dbReference type="Proteomes" id="UP001204772">
    <property type="component" value="Unassembled WGS sequence"/>
</dbReference>
<proteinExistence type="predicted"/>
<dbReference type="RefSeq" id="WP_253525413.1">
    <property type="nucleotide sequence ID" value="NZ_JAMZEL010000001.1"/>
</dbReference>
<evidence type="ECO:0000313" key="1">
    <source>
        <dbReference type="EMBL" id="MCP1381657.1"/>
    </source>
</evidence>
<comment type="caution">
    <text evidence="1">The sequence shown here is derived from an EMBL/GenBank/DDBJ whole genome shotgun (WGS) entry which is preliminary data.</text>
</comment>
<dbReference type="EMBL" id="JAMZEL010000001">
    <property type="protein sequence ID" value="MCP1381657.1"/>
    <property type="molecule type" value="Genomic_DNA"/>
</dbReference>
<name>A0ABT1FIX8_9BACT</name>
<reference evidence="1 2" key="1">
    <citation type="submission" date="2022-06" db="EMBL/GenBank/DDBJ databases">
        <title>Runella sp. S5 genome sequencing.</title>
        <authorList>
            <person name="Park S."/>
        </authorList>
    </citation>
    <scope>NUCLEOTIDE SEQUENCE [LARGE SCALE GENOMIC DNA]</scope>
    <source>
        <strain evidence="1 2">S5</strain>
    </source>
</reference>
<protein>
    <submittedName>
        <fullName evidence="1">Uncharacterized protein</fullName>
    </submittedName>
</protein>
<gene>
    <name evidence="1" type="ORF">NCI00_04440</name>
</gene>
<evidence type="ECO:0000313" key="2">
    <source>
        <dbReference type="Proteomes" id="UP001204772"/>
    </source>
</evidence>